<protein>
    <submittedName>
        <fullName evidence="4">Uncharacterized protein (TIGR00156 family)</fullName>
    </submittedName>
</protein>
<dbReference type="Pfam" id="PF04076">
    <property type="entry name" value="BOF"/>
    <property type="match status" value="1"/>
</dbReference>
<dbReference type="AlphaFoldDB" id="A0A7W9WZS7"/>
<accession>A0A7W9WZS7</accession>
<feature type="region of interest" description="Disordered" evidence="2">
    <location>
        <begin position="30"/>
        <end position="54"/>
    </location>
</feature>
<dbReference type="SUPFAM" id="SSF101756">
    <property type="entry name" value="Hypothetical protein YgiW"/>
    <property type="match status" value="1"/>
</dbReference>
<evidence type="ECO:0000313" key="5">
    <source>
        <dbReference type="Proteomes" id="UP000540787"/>
    </source>
</evidence>
<evidence type="ECO:0000256" key="3">
    <source>
        <dbReference type="SAM" id="SignalP"/>
    </source>
</evidence>
<feature type="signal peptide" evidence="3">
    <location>
        <begin position="1"/>
        <end position="22"/>
    </location>
</feature>
<dbReference type="PANTHER" id="PTHR36571:SF1">
    <property type="entry name" value="PROTEIN YGIW"/>
    <property type="match status" value="1"/>
</dbReference>
<dbReference type="EMBL" id="JACHBX010000002">
    <property type="protein sequence ID" value="MBB6133834.1"/>
    <property type="molecule type" value="Genomic_DNA"/>
</dbReference>
<dbReference type="Gene3D" id="2.40.50.200">
    <property type="entry name" value="Bacterial OB-fold"/>
    <property type="match status" value="1"/>
</dbReference>
<dbReference type="Proteomes" id="UP000540787">
    <property type="component" value="Unassembled WGS sequence"/>
</dbReference>
<dbReference type="InterPro" id="IPR036700">
    <property type="entry name" value="BOBF_sf"/>
</dbReference>
<evidence type="ECO:0000256" key="1">
    <source>
        <dbReference type="ARBA" id="ARBA00022729"/>
    </source>
</evidence>
<evidence type="ECO:0000256" key="2">
    <source>
        <dbReference type="SAM" id="MobiDB-lite"/>
    </source>
</evidence>
<comment type="caution">
    <text evidence="4">The sequence shown here is derived from an EMBL/GenBank/DDBJ whole genome shotgun (WGS) entry which is preliminary data.</text>
</comment>
<sequence length="148" mass="15352">MKRISHIACIALLITGSAAAVAQTAATQTTTPAATATVAPTAAPATKAAPSGYAGPSGAPLMTAKDLLANGKDDQYVRLKGKLTSHKGDENYEFTDASGKIMVEIDADRFPAGVTVDHNTLVELTGEFDKEMFGDSTVDVEQIKVVAQ</sequence>
<reference evidence="4 5" key="1">
    <citation type="submission" date="2020-08" db="EMBL/GenBank/DDBJ databases">
        <title>The Agave Microbiome: Exploring the role of microbial communities in plant adaptations to desert environments.</title>
        <authorList>
            <person name="Partida-Martinez L.P."/>
        </authorList>
    </citation>
    <scope>NUCLEOTIDE SEQUENCE [LARGE SCALE GENOMIC DNA]</scope>
    <source>
        <strain evidence="4 5">AT3.2</strain>
    </source>
</reference>
<gene>
    <name evidence="4" type="ORF">HD842_001976</name>
</gene>
<name>A0A7W9WZS7_9BURK</name>
<organism evidence="4 5">
    <name type="scientific">Massilia aurea</name>
    <dbReference type="NCBI Taxonomy" id="373040"/>
    <lineage>
        <taxon>Bacteria</taxon>
        <taxon>Pseudomonadati</taxon>
        <taxon>Pseudomonadota</taxon>
        <taxon>Betaproteobacteria</taxon>
        <taxon>Burkholderiales</taxon>
        <taxon>Oxalobacteraceae</taxon>
        <taxon>Telluria group</taxon>
        <taxon>Massilia</taxon>
    </lineage>
</organism>
<keyword evidence="1 3" id="KW-0732">Signal</keyword>
<proteinExistence type="predicted"/>
<dbReference type="RefSeq" id="WP_183553899.1">
    <property type="nucleotide sequence ID" value="NZ_JACHBX010000002.1"/>
</dbReference>
<dbReference type="PANTHER" id="PTHR36571">
    <property type="entry name" value="PROTEIN YGIW"/>
    <property type="match status" value="1"/>
</dbReference>
<evidence type="ECO:0000313" key="4">
    <source>
        <dbReference type="EMBL" id="MBB6133834.1"/>
    </source>
</evidence>
<dbReference type="NCBIfam" id="NF033674">
    <property type="entry name" value="stress_OB_fold"/>
    <property type="match status" value="1"/>
</dbReference>
<feature type="chain" id="PRO_5030736523" evidence="3">
    <location>
        <begin position="23"/>
        <end position="148"/>
    </location>
</feature>
<keyword evidence="5" id="KW-1185">Reference proteome</keyword>
<dbReference type="InterPro" id="IPR005220">
    <property type="entry name" value="CarO-like"/>
</dbReference>